<organism evidence="1 2">
    <name type="scientific">Pseudomonas viridiflava ICMP 13104</name>
    <dbReference type="NCBI Taxonomy" id="1198305"/>
    <lineage>
        <taxon>Bacteria</taxon>
        <taxon>Pseudomonadati</taxon>
        <taxon>Pseudomonadota</taxon>
        <taxon>Gammaproteobacteria</taxon>
        <taxon>Pseudomonadales</taxon>
        <taxon>Pseudomonadaceae</taxon>
        <taxon>Pseudomonas</taxon>
    </lineage>
</organism>
<name>A0A0W0HKG3_PSEVI</name>
<keyword evidence="2" id="KW-1185">Reference proteome</keyword>
<dbReference type="Proteomes" id="UP000053048">
    <property type="component" value="Unassembled WGS sequence"/>
</dbReference>
<evidence type="ECO:0000313" key="1">
    <source>
        <dbReference type="EMBL" id="KTB61154.1"/>
    </source>
</evidence>
<sequence>MRKIEKGSLAVLEQWARANKGKKYADLANREDIKNAIRHACVLEQHGLCAYCCRSITSLKDSAHNEHVEAQRLAPNRTLDFQNIVASCNKPGRCGDAHGHQILRLTPLMIECETELQFELSGLVKGQTDRARDCIKVLNLGGDQASNRGLIDERKAMINELLFSQSMDSSGLGLESDEVLDLLHDELSDPDEQQQLQAFSPVLVNVIRRLKALRTS</sequence>
<dbReference type="AlphaFoldDB" id="A0A0W0HKG3"/>
<reference evidence="1 2" key="1">
    <citation type="submission" date="2015-09" db="EMBL/GenBank/DDBJ databases">
        <title>Genome sequence of ICMP 13104.</title>
        <authorList>
            <person name="Visnovsky S."/>
            <person name="Lu A."/>
            <person name="Panda P."/>
            <person name="Pitman A."/>
        </authorList>
    </citation>
    <scope>NUCLEOTIDE SEQUENCE [LARGE SCALE GENOMIC DNA]</scope>
    <source>
        <strain evidence="1 2">ICMP 13104</strain>
    </source>
</reference>
<evidence type="ECO:0000313" key="2">
    <source>
        <dbReference type="Proteomes" id="UP000053048"/>
    </source>
</evidence>
<comment type="caution">
    <text evidence="1">The sequence shown here is derived from an EMBL/GenBank/DDBJ whole genome shotgun (WGS) entry which is preliminary data.</text>
</comment>
<gene>
    <name evidence="1" type="ORF">AO067_11475</name>
</gene>
<dbReference type="EMBL" id="LKEJ01000139">
    <property type="protein sequence ID" value="KTB61154.1"/>
    <property type="molecule type" value="Genomic_DNA"/>
</dbReference>
<accession>A0A0W0HKG3</accession>
<proteinExistence type="predicted"/>
<protein>
    <recommendedName>
        <fullName evidence="3">TIGR02646 family protein</fullName>
    </recommendedName>
</protein>
<evidence type="ECO:0008006" key="3">
    <source>
        <dbReference type="Google" id="ProtNLM"/>
    </source>
</evidence>